<evidence type="ECO:0000313" key="1">
    <source>
        <dbReference type="EMBL" id="ACC78220.1"/>
    </source>
</evidence>
<keyword evidence="1" id="KW-0496">Mitochondrion</keyword>
<gene>
    <name evidence="1" type="ORF">HAM_010</name>
</gene>
<dbReference type="AlphaFoldDB" id="B2MWS8"/>
<geneLocation type="mitochondrion" evidence="1"/>
<sequence length="227" mass="26584">MKDVYTYSINKKYNKAWEFPYLFKNLIFIRFLFEATHWERPANEIPFSQLKGPGQPLEPTEVLGEPFTSKNWGSKVTFLHRLAQSKPFPLCYDPYTKTSTRSIEGLVEDFMILIMDEAKQLTPLSAHYKFELSVRIHVLFGEEREKAYWVPLKARPYINIDDIEWQKAWKQRLEKIFILIMNSANESGEIVQIDGLTLQFSEKLVGIPPEGFVRDLVLAIDERDAYP</sequence>
<accession>B2MWS8</accession>
<dbReference type="RefSeq" id="YP_001874766.1">
    <property type="nucleotide sequence ID" value="NC_010637.1"/>
</dbReference>
<reference evidence="1" key="1">
    <citation type="journal article" date="2008" name="BMC Genomics">
        <title>Complete sequence and analysis of the mitochondrial genome of Hemiselmis andersenii CCMP644 (Cryptophyceae).</title>
        <authorList>
            <person name="Kim E."/>
            <person name="Lane C.E."/>
            <person name="Curtis B.A."/>
            <person name="Kozera C."/>
            <person name="Bowman S."/>
            <person name="Archibald J.M."/>
        </authorList>
    </citation>
    <scope>NUCLEOTIDE SEQUENCE [LARGE SCALE GENOMIC DNA]</scope>
    <source>
        <strain evidence="1">CCMP 644</strain>
        <strain>CCMP644</strain>
    </source>
</reference>
<proteinExistence type="predicted"/>
<dbReference type="EMBL" id="EU651892">
    <property type="protein sequence ID" value="ACC78220.1"/>
    <property type="molecule type" value="Genomic_DNA"/>
</dbReference>
<protein>
    <submittedName>
        <fullName evidence="1">Uncharacterized protein</fullName>
    </submittedName>
</protein>
<organism evidence="1">
    <name type="scientific">Hemiselmis andersenii</name>
    <name type="common">Cryptophyte alga</name>
    <dbReference type="NCBI Taxonomy" id="464988"/>
    <lineage>
        <taxon>Eukaryota</taxon>
        <taxon>Cryptophyceae</taxon>
        <taxon>Cryptomonadales</taxon>
        <taxon>Hemiselmidaceae</taxon>
        <taxon>Hemiselmis</taxon>
    </lineage>
</organism>
<dbReference type="GeneID" id="6262006"/>
<name>B2MWS8_HEMAN</name>